<evidence type="ECO:0000256" key="1">
    <source>
        <dbReference type="ARBA" id="ARBA00010964"/>
    </source>
</evidence>
<evidence type="ECO:0000313" key="2">
    <source>
        <dbReference type="EMBL" id="PFX31042.1"/>
    </source>
</evidence>
<dbReference type="PANTHER" id="PTHR12365:SF7">
    <property type="entry name" value="PROTEIN SPROUTY"/>
    <property type="match status" value="1"/>
</dbReference>
<dbReference type="PROSITE" id="PS51227">
    <property type="entry name" value="SPR"/>
    <property type="match status" value="1"/>
</dbReference>
<name>A0A2B4SR80_STYPI</name>
<dbReference type="Pfam" id="PF05210">
    <property type="entry name" value="Sprouty"/>
    <property type="match status" value="1"/>
</dbReference>
<protein>
    <submittedName>
        <fullName evidence="2">Protein sprouty-like 3</fullName>
    </submittedName>
</protein>
<reference evidence="3" key="1">
    <citation type="journal article" date="2017" name="bioRxiv">
        <title>Comparative analysis of the genomes of Stylophora pistillata and Acropora digitifera provides evidence for extensive differences between species of corals.</title>
        <authorList>
            <person name="Voolstra C.R."/>
            <person name="Li Y."/>
            <person name="Liew Y.J."/>
            <person name="Baumgarten S."/>
            <person name="Zoccola D."/>
            <person name="Flot J.-F."/>
            <person name="Tambutte S."/>
            <person name="Allemand D."/>
            <person name="Aranda M."/>
        </authorList>
    </citation>
    <scope>NUCLEOTIDE SEQUENCE [LARGE SCALE GENOMIC DNA]</scope>
</reference>
<dbReference type="EMBL" id="LSMT01000041">
    <property type="protein sequence ID" value="PFX31042.1"/>
    <property type="molecule type" value="Genomic_DNA"/>
</dbReference>
<dbReference type="STRING" id="50429.A0A2B4SR80"/>
<dbReference type="GO" id="GO:0005829">
    <property type="term" value="C:cytosol"/>
    <property type="evidence" value="ECO:0007669"/>
    <property type="project" value="TreeGrafter"/>
</dbReference>
<dbReference type="GO" id="GO:0016020">
    <property type="term" value="C:membrane"/>
    <property type="evidence" value="ECO:0007669"/>
    <property type="project" value="InterPro"/>
</dbReference>
<keyword evidence="3" id="KW-1185">Reference proteome</keyword>
<gene>
    <name evidence="2" type="primary">SPRY3</name>
    <name evidence="2" type="ORF">AWC38_SpisGene4117</name>
</gene>
<evidence type="ECO:0000313" key="3">
    <source>
        <dbReference type="Proteomes" id="UP000225706"/>
    </source>
</evidence>
<accession>A0A2B4SR80</accession>
<dbReference type="GO" id="GO:0048513">
    <property type="term" value="P:animal organ development"/>
    <property type="evidence" value="ECO:0007669"/>
    <property type="project" value="TreeGrafter"/>
</dbReference>
<proteinExistence type="inferred from homology"/>
<sequence>MAVETAITIHENPLEKTIVWEKRSVEYDSKHRIRPHNTVGKVETIVSKDEYHSDYCVIAAATKRETSTTPRQPILVADRDMRLSLSTPTTNRTFNAFVRRHTGGTIRNTQTQVVTSQPRPTLQAASAQISRSTRRSSNVLQSKQYEDDDVKIFCCKRDVDVLIDYASCMCGVKAVLYHCSKDSFDEGSLAEHPCSCGPPRKSCFGRWGCLAACSLFLPCLLCYLPLKGCSEMCVCYKRQRKDIMNRQRRPKDPV</sequence>
<organism evidence="2 3">
    <name type="scientific">Stylophora pistillata</name>
    <name type="common">Smooth cauliflower coral</name>
    <dbReference type="NCBI Taxonomy" id="50429"/>
    <lineage>
        <taxon>Eukaryota</taxon>
        <taxon>Metazoa</taxon>
        <taxon>Cnidaria</taxon>
        <taxon>Anthozoa</taxon>
        <taxon>Hexacorallia</taxon>
        <taxon>Scleractinia</taxon>
        <taxon>Astrocoeniina</taxon>
        <taxon>Pocilloporidae</taxon>
        <taxon>Stylophora</taxon>
    </lineage>
</organism>
<dbReference type="GO" id="GO:0040037">
    <property type="term" value="P:negative regulation of fibroblast growth factor receptor signaling pathway"/>
    <property type="evidence" value="ECO:0007669"/>
    <property type="project" value="TreeGrafter"/>
</dbReference>
<dbReference type="PANTHER" id="PTHR12365">
    <property type="entry name" value="SPROUTY"/>
    <property type="match status" value="1"/>
</dbReference>
<dbReference type="GO" id="GO:0046580">
    <property type="term" value="P:negative regulation of Ras protein signal transduction"/>
    <property type="evidence" value="ECO:0007669"/>
    <property type="project" value="TreeGrafter"/>
</dbReference>
<dbReference type="Proteomes" id="UP000225706">
    <property type="component" value="Unassembled WGS sequence"/>
</dbReference>
<comment type="caution">
    <text evidence="2">The sequence shown here is derived from an EMBL/GenBank/DDBJ whole genome shotgun (WGS) entry which is preliminary data.</text>
</comment>
<dbReference type="AlphaFoldDB" id="A0A2B4SR80"/>
<dbReference type="InterPro" id="IPR007875">
    <property type="entry name" value="Sprouty"/>
</dbReference>
<dbReference type="InterPro" id="IPR051192">
    <property type="entry name" value="Sprouty_domain"/>
</dbReference>
<dbReference type="OrthoDB" id="10038884at2759"/>
<comment type="similarity">
    <text evidence="1">Belongs to the sprouty family.</text>
</comment>